<organism evidence="1">
    <name type="scientific">Anopheles marajoara</name>
    <dbReference type="NCBI Taxonomy" id="58244"/>
    <lineage>
        <taxon>Eukaryota</taxon>
        <taxon>Metazoa</taxon>
        <taxon>Ecdysozoa</taxon>
        <taxon>Arthropoda</taxon>
        <taxon>Hexapoda</taxon>
        <taxon>Insecta</taxon>
        <taxon>Pterygota</taxon>
        <taxon>Neoptera</taxon>
        <taxon>Endopterygota</taxon>
        <taxon>Diptera</taxon>
        <taxon>Nematocera</taxon>
        <taxon>Culicoidea</taxon>
        <taxon>Culicidae</taxon>
        <taxon>Anophelinae</taxon>
        <taxon>Anopheles</taxon>
    </lineage>
</organism>
<proteinExistence type="predicted"/>
<dbReference type="AlphaFoldDB" id="A0A2M4CDA9"/>
<dbReference type="EMBL" id="GGFJ01013777">
    <property type="protein sequence ID" value="MBW62918.1"/>
    <property type="molecule type" value="Transcribed_RNA"/>
</dbReference>
<reference evidence="1" key="1">
    <citation type="submission" date="2018-01" db="EMBL/GenBank/DDBJ databases">
        <title>An insight into the sialome of Amazonian anophelines.</title>
        <authorList>
            <person name="Ribeiro J.M."/>
            <person name="Scarpassa V."/>
            <person name="Calvo E."/>
        </authorList>
    </citation>
    <scope>NUCLEOTIDE SEQUENCE</scope>
    <source>
        <tissue evidence="1">Salivary glands</tissue>
    </source>
</reference>
<sequence length="77" mass="8922">MYFSVSFMSIVMTGVMSEVRYTMAGTTTLYTKMAPKMYFRVDGHFQNTIMMARPKMYSCRSVARYQEGMKHGSPHPM</sequence>
<evidence type="ECO:0000313" key="1">
    <source>
        <dbReference type="EMBL" id="MBW62918.1"/>
    </source>
</evidence>
<protein>
    <submittedName>
        <fullName evidence="1">Putative secreted protein</fullName>
    </submittedName>
</protein>
<accession>A0A2M4CDA9</accession>
<name>A0A2M4CDA9_9DIPT</name>